<evidence type="ECO:0000313" key="2">
    <source>
        <dbReference type="Proteomes" id="UP000054279"/>
    </source>
</evidence>
<dbReference type="HOGENOM" id="CLU_139922_0_0_1"/>
<organism evidence="1 2">
    <name type="scientific">Sphaerobolus stellatus (strain SS14)</name>
    <dbReference type="NCBI Taxonomy" id="990650"/>
    <lineage>
        <taxon>Eukaryota</taxon>
        <taxon>Fungi</taxon>
        <taxon>Dikarya</taxon>
        <taxon>Basidiomycota</taxon>
        <taxon>Agaricomycotina</taxon>
        <taxon>Agaricomycetes</taxon>
        <taxon>Phallomycetidae</taxon>
        <taxon>Geastrales</taxon>
        <taxon>Sphaerobolaceae</taxon>
        <taxon>Sphaerobolus</taxon>
    </lineage>
</organism>
<accession>A0A0C9UIZ2</accession>
<proteinExistence type="predicted"/>
<name>A0A0C9UIZ2_SPHS4</name>
<protein>
    <recommendedName>
        <fullName evidence="3">Reverse transcriptase zinc-binding domain-containing protein</fullName>
    </recommendedName>
</protein>
<gene>
    <name evidence="1" type="ORF">M422DRAFT_31113</name>
</gene>
<evidence type="ECO:0008006" key="3">
    <source>
        <dbReference type="Google" id="ProtNLM"/>
    </source>
</evidence>
<dbReference type="AlphaFoldDB" id="A0A0C9UIZ2"/>
<evidence type="ECO:0000313" key="1">
    <source>
        <dbReference type="EMBL" id="KIJ43013.1"/>
    </source>
</evidence>
<dbReference type="EMBL" id="KN837126">
    <property type="protein sequence ID" value="KIJ43013.1"/>
    <property type="molecule type" value="Genomic_DNA"/>
</dbReference>
<dbReference type="OrthoDB" id="3262758at2759"/>
<reference evidence="1 2" key="1">
    <citation type="submission" date="2014-06" db="EMBL/GenBank/DDBJ databases">
        <title>Evolutionary Origins and Diversification of the Mycorrhizal Mutualists.</title>
        <authorList>
            <consortium name="DOE Joint Genome Institute"/>
            <consortium name="Mycorrhizal Genomics Consortium"/>
            <person name="Kohler A."/>
            <person name="Kuo A."/>
            <person name="Nagy L.G."/>
            <person name="Floudas D."/>
            <person name="Copeland A."/>
            <person name="Barry K.W."/>
            <person name="Cichocki N."/>
            <person name="Veneault-Fourrey C."/>
            <person name="LaButti K."/>
            <person name="Lindquist E.A."/>
            <person name="Lipzen A."/>
            <person name="Lundell T."/>
            <person name="Morin E."/>
            <person name="Murat C."/>
            <person name="Riley R."/>
            <person name="Ohm R."/>
            <person name="Sun H."/>
            <person name="Tunlid A."/>
            <person name="Henrissat B."/>
            <person name="Grigoriev I.V."/>
            <person name="Hibbett D.S."/>
            <person name="Martin F."/>
        </authorList>
    </citation>
    <scope>NUCLEOTIDE SEQUENCE [LARGE SCALE GENOMIC DNA]</scope>
    <source>
        <strain evidence="1 2">SS14</strain>
    </source>
</reference>
<keyword evidence="2" id="KW-1185">Reference proteome</keyword>
<sequence length="172" mass="19967">MAHSLEYSISHSKKLVLLQHRVERNNEGHLIFRTYAQRDYLMVKCPPHRIALTRLLFSSHSLAIERLQWAERRRQPIHHHLRLCQFCHQGVENEVHAVLTCTAHEPIVIARAHFLSQLPLLGTAIPPHPPPGHSDLDFFRALLGWPAVLPWLAQLVHTVLSEYDQYPLYIPQ</sequence>
<dbReference type="Proteomes" id="UP000054279">
    <property type="component" value="Unassembled WGS sequence"/>
</dbReference>